<dbReference type="AlphaFoldDB" id="A0A6B9FAM2"/>
<organism evidence="1 2">
    <name type="scientific">Methylobacterium mesophilicum SR1.6/6</name>
    <dbReference type="NCBI Taxonomy" id="908290"/>
    <lineage>
        <taxon>Bacteria</taxon>
        <taxon>Pseudomonadati</taxon>
        <taxon>Pseudomonadota</taxon>
        <taxon>Alphaproteobacteria</taxon>
        <taxon>Hyphomicrobiales</taxon>
        <taxon>Methylobacteriaceae</taxon>
        <taxon>Methylobacterium</taxon>
    </lineage>
</organism>
<name>A0A6B9FAM2_9HYPH</name>
<dbReference type="RefSeq" id="WP_010685711.1">
    <property type="nucleotide sequence ID" value="NZ_CP043538.1"/>
</dbReference>
<evidence type="ECO:0000313" key="1">
    <source>
        <dbReference type="EMBL" id="QGY00547.1"/>
    </source>
</evidence>
<proteinExistence type="predicted"/>
<sequence length="70" mass="7995">MRQGDEVVFERLDLAEILGIWRHARGRVVGVHRRDGGQEGGQEGGATVDVQFQGHDTLERYLPDLFRRVH</sequence>
<evidence type="ECO:0008006" key="3">
    <source>
        <dbReference type="Google" id="ProtNLM"/>
    </source>
</evidence>
<reference evidence="1 2" key="2">
    <citation type="journal article" date="2013" name="Genome Announc.">
        <title>Draft Genome Sequence of Methylobacterium mesophilicum Strain SR1.6/6, Isolated from Citrus sinensis.</title>
        <authorList>
            <person name="Marinho Almeida D."/>
            <person name="Dini-Andreote F."/>
            <person name="Camargo Neves A.A."/>
            <person name="Juca Ramos R.T."/>
            <person name="Andreote F.D."/>
            <person name="Carneiro A.R."/>
            <person name="Oliveira de Souza Lima A."/>
            <person name="Caracciolo Gomes de Sa P.H."/>
            <person name="Ribeiro Barbosa M.S."/>
            <person name="Araujo W.L."/>
            <person name="Silva A."/>
        </authorList>
    </citation>
    <scope>NUCLEOTIDE SEQUENCE [LARGE SCALE GENOMIC DNA]</scope>
    <source>
        <strain evidence="1 2">SR1.6/6</strain>
    </source>
</reference>
<gene>
    <name evidence="1" type="ORF">MMSR116_00400</name>
</gene>
<dbReference type="EMBL" id="CP043538">
    <property type="protein sequence ID" value="QGY00547.1"/>
    <property type="molecule type" value="Genomic_DNA"/>
</dbReference>
<accession>A0A6B9FAM2</accession>
<dbReference type="KEGG" id="mmes:MMSR116_00400"/>
<reference evidence="1 2" key="1">
    <citation type="journal article" date="2012" name="Genet. Mol. Biol.">
        <title>Analysis of 16S rRNA and mxaF genes revealing insights into Methylobacterium niche-specific plant association.</title>
        <authorList>
            <person name="Dourado M.N."/>
            <person name="Andreote F.D."/>
            <person name="Dini-Andreote F."/>
            <person name="Conti R."/>
            <person name="Araujo J.M."/>
            <person name="Araujo W.L."/>
        </authorList>
    </citation>
    <scope>NUCLEOTIDE SEQUENCE [LARGE SCALE GENOMIC DNA]</scope>
    <source>
        <strain evidence="1 2">SR1.6/6</strain>
    </source>
</reference>
<protein>
    <recommendedName>
        <fullName evidence="3">DUF3553 domain-containing protein</fullName>
    </recommendedName>
</protein>
<dbReference type="Proteomes" id="UP000012488">
    <property type="component" value="Chromosome"/>
</dbReference>
<evidence type="ECO:0000313" key="2">
    <source>
        <dbReference type="Proteomes" id="UP000012488"/>
    </source>
</evidence>